<dbReference type="PROSITE" id="PS00137">
    <property type="entry name" value="SUBTILASE_HIS"/>
    <property type="match status" value="1"/>
</dbReference>
<dbReference type="EMBL" id="BAAANC010000001">
    <property type="protein sequence ID" value="GAA1520019.1"/>
    <property type="molecule type" value="Genomic_DNA"/>
</dbReference>
<keyword evidence="3 5" id="KW-0378">Hydrolase</keyword>
<dbReference type="InterPro" id="IPR050131">
    <property type="entry name" value="Peptidase_S8_subtilisin-like"/>
</dbReference>
<evidence type="ECO:0000313" key="9">
    <source>
        <dbReference type="Proteomes" id="UP001500363"/>
    </source>
</evidence>
<name>A0ABP4LDU5_9ACTN</name>
<reference evidence="9" key="1">
    <citation type="journal article" date="2019" name="Int. J. Syst. Evol. Microbiol.">
        <title>The Global Catalogue of Microorganisms (GCM) 10K type strain sequencing project: providing services to taxonomists for standard genome sequencing and annotation.</title>
        <authorList>
            <consortium name="The Broad Institute Genomics Platform"/>
            <consortium name="The Broad Institute Genome Sequencing Center for Infectious Disease"/>
            <person name="Wu L."/>
            <person name="Ma J."/>
        </authorList>
    </citation>
    <scope>NUCLEOTIDE SEQUENCE [LARGE SCALE GENOMIC DNA]</scope>
    <source>
        <strain evidence="9">JCM 14303</strain>
    </source>
</reference>
<evidence type="ECO:0000256" key="1">
    <source>
        <dbReference type="ARBA" id="ARBA00011073"/>
    </source>
</evidence>
<dbReference type="RefSeq" id="WP_344172426.1">
    <property type="nucleotide sequence ID" value="NZ_BAAANC010000001.1"/>
</dbReference>
<feature type="active site" description="Charge relay system" evidence="5">
    <location>
        <position position="384"/>
    </location>
</feature>
<dbReference type="PROSITE" id="PS51892">
    <property type="entry name" value="SUBTILASE"/>
    <property type="match status" value="1"/>
</dbReference>
<dbReference type="PANTHER" id="PTHR43806">
    <property type="entry name" value="PEPTIDASE S8"/>
    <property type="match status" value="1"/>
</dbReference>
<dbReference type="Proteomes" id="UP001500363">
    <property type="component" value="Unassembled WGS sequence"/>
</dbReference>
<evidence type="ECO:0000313" key="8">
    <source>
        <dbReference type="EMBL" id="GAA1520019.1"/>
    </source>
</evidence>
<dbReference type="InterPro" id="IPR036852">
    <property type="entry name" value="Peptidase_S8/S53_dom_sf"/>
</dbReference>
<keyword evidence="9" id="KW-1185">Reference proteome</keyword>
<dbReference type="SUPFAM" id="SSF52743">
    <property type="entry name" value="Subtilisin-like"/>
    <property type="match status" value="1"/>
</dbReference>
<dbReference type="Pfam" id="PF00082">
    <property type="entry name" value="Peptidase_S8"/>
    <property type="match status" value="1"/>
</dbReference>
<feature type="domain" description="Peptidase S8/S53" evidence="7">
    <location>
        <begin position="160"/>
        <end position="434"/>
    </location>
</feature>
<dbReference type="InterPro" id="IPR000209">
    <property type="entry name" value="Peptidase_S8/S53_dom"/>
</dbReference>
<dbReference type="InterPro" id="IPR023827">
    <property type="entry name" value="Peptidase_S8_Asp-AS"/>
</dbReference>
<dbReference type="Gene3D" id="3.40.50.200">
    <property type="entry name" value="Peptidase S8/S53 domain"/>
    <property type="match status" value="1"/>
</dbReference>
<dbReference type="PANTHER" id="PTHR43806:SF11">
    <property type="entry name" value="CEREVISIN-RELATED"/>
    <property type="match status" value="1"/>
</dbReference>
<comment type="caution">
    <text evidence="8">The sequence shown here is derived from an EMBL/GenBank/DDBJ whole genome shotgun (WGS) entry which is preliminary data.</text>
</comment>
<feature type="active site" description="Charge relay system" evidence="5">
    <location>
        <position position="167"/>
    </location>
</feature>
<dbReference type="InterPro" id="IPR023828">
    <property type="entry name" value="Peptidase_S8_Ser-AS"/>
</dbReference>
<evidence type="ECO:0000256" key="4">
    <source>
        <dbReference type="ARBA" id="ARBA00022825"/>
    </source>
</evidence>
<comment type="similarity">
    <text evidence="1 5 6">Belongs to the peptidase S8 family.</text>
</comment>
<accession>A0ABP4LDU5</accession>
<gene>
    <name evidence="8" type="ORF">GCM10009741_20720</name>
</gene>
<evidence type="ECO:0000259" key="7">
    <source>
        <dbReference type="Pfam" id="PF00082"/>
    </source>
</evidence>
<sequence length="457" mass="47517">MIDHRRTGFLLLTLAAGEGREYVPAQLDVLVGAARPSVRLTGGRLDRLLSSYGGAFRATAVYHSRRNLGRVGTRSTGYDDLEEQLGLSRTYRLELADPSQTDRVLDSARDLGIVENVCTDRLALTSTVAVDAPLTREDVLAPYAMVRSEEAHAVEPGDERVVVAVVDSGVSLGHSELQRKLLSGYDVVDLGTRPVSTEATLLGDSTGLDFAPMDDLGHGSHVAGVIGAQGWQLPRGVGGRSMLLPVRVLAAATVDGEPAVTGIGAISDIDVGLKVAVDLGADVLNMSFGTPATGLEPGDAIPHRAVLAYARSNGCVLVAAAGNSGLEENYYPAADPNVISVGSVGPDRTRSTFSTYGGHLALSAPGERIVGVGRRGYRRASGTSHAAPFVAGAAALLLAHARRQGRTLGADDVKSLLTGSAQRSHSPPDEVGAGVLDVAAALALLDQQLSHPQGDRP</sequence>
<feature type="active site" description="Charge relay system" evidence="5">
    <location>
        <position position="218"/>
    </location>
</feature>
<protein>
    <recommendedName>
        <fullName evidence="7">Peptidase S8/S53 domain-containing protein</fullName>
    </recommendedName>
</protein>
<evidence type="ECO:0000256" key="2">
    <source>
        <dbReference type="ARBA" id="ARBA00022670"/>
    </source>
</evidence>
<organism evidence="8 9">
    <name type="scientific">Kribbella lupini</name>
    <dbReference type="NCBI Taxonomy" id="291602"/>
    <lineage>
        <taxon>Bacteria</taxon>
        <taxon>Bacillati</taxon>
        <taxon>Actinomycetota</taxon>
        <taxon>Actinomycetes</taxon>
        <taxon>Propionibacteriales</taxon>
        <taxon>Kribbellaceae</taxon>
        <taxon>Kribbella</taxon>
    </lineage>
</organism>
<keyword evidence="4 5" id="KW-0720">Serine protease</keyword>
<evidence type="ECO:0000256" key="6">
    <source>
        <dbReference type="RuleBase" id="RU003355"/>
    </source>
</evidence>
<proteinExistence type="inferred from homology"/>
<dbReference type="PROSITE" id="PS00138">
    <property type="entry name" value="SUBTILASE_SER"/>
    <property type="match status" value="1"/>
</dbReference>
<dbReference type="PROSITE" id="PS00136">
    <property type="entry name" value="SUBTILASE_ASP"/>
    <property type="match status" value="1"/>
</dbReference>
<dbReference type="PRINTS" id="PR00723">
    <property type="entry name" value="SUBTILISIN"/>
</dbReference>
<evidence type="ECO:0000256" key="5">
    <source>
        <dbReference type="PROSITE-ProRule" id="PRU01240"/>
    </source>
</evidence>
<evidence type="ECO:0000256" key="3">
    <source>
        <dbReference type="ARBA" id="ARBA00022801"/>
    </source>
</evidence>
<dbReference type="InterPro" id="IPR015500">
    <property type="entry name" value="Peptidase_S8_subtilisin-rel"/>
</dbReference>
<keyword evidence="2 5" id="KW-0645">Protease</keyword>
<dbReference type="InterPro" id="IPR022398">
    <property type="entry name" value="Peptidase_S8_His-AS"/>
</dbReference>